<name>A0ABU1NNV5_9BACL</name>
<evidence type="ECO:0000313" key="2">
    <source>
        <dbReference type="EMBL" id="MDR6549153.1"/>
    </source>
</evidence>
<organism evidence="2 3">
    <name type="scientific">Paenibacillus qinlingensis</name>
    <dbReference type="NCBI Taxonomy" id="1837343"/>
    <lineage>
        <taxon>Bacteria</taxon>
        <taxon>Bacillati</taxon>
        <taxon>Bacillota</taxon>
        <taxon>Bacilli</taxon>
        <taxon>Bacillales</taxon>
        <taxon>Paenibacillaceae</taxon>
        <taxon>Paenibacillus</taxon>
    </lineage>
</organism>
<feature type="chain" id="PRO_5047454361" description="Lipoprotein" evidence="1">
    <location>
        <begin position="24"/>
        <end position="243"/>
    </location>
</feature>
<sequence length="243" mass="26675">MRYKMALMLTLFALLTACTTAMNKETDSMHVNNDTTTATPNVTSIAGDASTVDNSIRAVGTVQDGHLLVKPDSQANKAPLGAPSCLGLETFFRWSGDYEVVWEPASGGASSKVFSFPVDFDIVQPSETPILLQQFTLEKTTIFAYVPRYTDCHGLETYLFGIEEGKAFPIPFVMKPDQILAEISQLPQHPFQVSNGELILTGGYGAGQDFIPVYHFNYDRNKHAMILNKTEQVKPNDLVSGEA</sequence>
<dbReference type="Proteomes" id="UP001267290">
    <property type="component" value="Unassembled WGS sequence"/>
</dbReference>
<accession>A0ABU1NNV5</accession>
<protein>
    <recommendedName>
        <fullName evidence="4">Lipoprotein</fullName>
    </recommendedName>
</protein>
<feature type="signal peptide" evidence="1">
    <location>
        <begin position="1"/>
        <end position="23"/>
    </location>
</feature>
<dbReference type="EMBL" id="JAVDSB010000001">
    <property type="protein sequence ID" value="MDR6549153.1"/>
    <property type="molecule type" value="Genomic_DNA"/>
</dbReference>
<keyword evidence="3" id="KW-1185">Reference proteome</keyword>
<comment type="caution">
    <text evidence="2">The sequence shown here is derived from an EMBL/GenBank/DDBJ whole genome shotgun (WGS) entry which is preliminary data.</text>
</comment>
<dbReference type="RefSeq" id="WP_310222896.1">
    <property type="nucleotide sequence ID" value="NZ_JAVDSB010000001.1"/>
</dbReference>
<gene>
    <name evidence="2" type="ORF">J2736_000336</name>
</gene>
<reference evidence="2 3" key="1">
    <citation type="submission" date="2023-07" db="EMBL/GenBank/DDBJ databases">
        <title>Sorghum-associated microbial communities from plants grown in Nebraska, USA.</title>
        <authorList>
            <person name="Schachtman D."/>
        </authorList>
    </citation>
    <scope>NUCLEOTIDE SEQUENCE [LARGE SCALE GENOMIC DNA]</scope>
    <source>
        <strain evidence="2 3">CC258</strain>
    </source>
</reference>
<proteinExistence type="predicted"/>
<evidence type="ECO:0000313" key="3">
    <source>
        <dbReference type="Proteomes" id="UP001267290"/>
    </source>
</evidence>
<keyword evidence="1" id="KW-0732">Signal</keyword>
<evidence type="ECO:0000256" key="1">
    <source>
        <dbReference type="SAM" id="SignalP"/>
    </source>
</evidence>
<evidence type="ECO:0008006" key="4">
    <source>
        <dbReference type="Google" id="ProtNLM"/>
    </source>
</evidence>
<dbReference type="PROSITE" id="PS51257">
    <property type="entry name" value="PROKAR_LIPOPROTEIN"/>
    <property type="match status" value="1"/>
</dbReference>